<evidence type="ECO:0000313" key="4">
    <source>
        <dbReference type="Proteomes" id="UP000192335"/>
    </source>
</evidence>
<proteinExistence type="predicted"/>
<dbReference type="OrthoDB" id="4742434at2"/>
<dbReference type="EMBL" id="UPHL01000158">
    <property type="protein sequence ID" value="VAZ86574.1"/>
    <property type="molecule type" value="Genomic_DNA"/>
</dbReference>
<dbReference type="EMBL" id="MWQA01000001">
    <property type="protein sequence ID" value="ORC07464.1"/>
    <property type="molecule type" value="Genomic_DNA"/>
</dbReference>
<evidence type="ECO:0000313" key="1">
    <source>
        <dbReference type="EMBL" id="ORC07464.1"/>
    </source>
</evidence>
<name>A0A1X0L9M0_9MYCO</name>
<keyword evidence="5" id="KW-1185">Reference proteome</keyword>
<protein>
    <submittedName>
        <fullName evidence="2">Uncharacterized protein</fullName>
    </submittedName>
</protein>
<reference evidence="5 6" key="2">
    <citation type="submission" date="2018-09" db="EMBL/GenBank/DDBJ databases">
        <authorList>
            <person name="Tagini F."/>
        </authorList>
    </citation>
    <scope>NUCLEOTIDE SEQUENCE [LARGE SCALE GENOMIC DNA]</scope>
    <source>
        <strain evidence="3 5">MK4</strain>
        <strain evidence="2 6">MK42</strain>
    </source>
</reference>
<evidence type="ECO:0000313" key="5">
    <source>
        <dbReference type="Proteomes" id="UP000271464"/>
    </source>
</evidence>
<evidence type="ECO:0000313" key="6">
    <source>
        <dbReference type="Proteomes" id="UP000279331"/>
    </source>
</evidence>
<sequence length="115" mass="12275">MSAPRFLGAARSIAGLVATAVTVTAVGCTTTEPFTTDGRSSGVHEDAVVRLDTTQPDKPVGVHFGRHAAIYLLQRDDPQFATRLAVLQRSLDEGTPVRFDYAVAGPRLTLVEPVK</sequence>
<dbReference type="EMBL" id="UPHM01000146">
    <property type="protein sequence ID" value="VBA31023.1"/>
    <property type="molecule type" value="Genomic_DNA"/>
</dbReference>
<comment type="caution">
    <text evidence="2">The sequence shown here is derived from an EMBL/GenBank/DDBJ whole genome shotgun (WGS) entry which is preliminary data.</text>
</comment>
<dbReference type="AlphaFoldDB" id="A0A1X0L9M0"/>
<gene>
    <name evidence="1" type="ORF">B4U45_13530</name>
    <name evidence="2" type="ORF">LAUMK42_05423</name>
    <name evidence="3" type="ORF">LAUMK4_05318</name>
</gene>
<dbReference type="RefSeq" id="WP_075549791.1">
    <property type="nucleotide sequence ID" value="NZ_CADEAW010000007.1"/>
</dbReference>
<evidence type="ECO:0000313" key="3">
    <source>
        <dbReference type="EMBL" id="VBA31023.1"/>
    </source>
</evidence>
<dbReference type="Proteomes" id="UP000279331">
    <property type="component" value="Unassembled WGS sequence"/>
</dbReference>
<accession>A0A1X0L9M0</accession>
<evidence type="ECO:0000313" key="2">
    <source>
        <dbReference type="EMBL" id="VAZ86574.1"/>
    </source>
</evidence>
<dbReference type="Proteomes" id="UP000192335">
    <property type="component" value="Unassembled WGS sequence"/>
</dbReference>
<dbReference type="GeneID" id="66598373"/>
<reference evidence="1 4" key="1">
    <citation type="submission" date="2017-02" db="EMBL/GenBank/DDBJ databases">
        <title>Mycobacterium kansasii genomes.</title>
        <authorList>
            <person name="Borowka P."/>
            <person name="Strapagiel D."/>
            <person name="Marciniak B."/>
            <person name="Lach J."/>
            <person name="Bakula Z."/>
            <person name="Van Ingen J."/>
            <person name="Safianowska A."/>
            <person name="Brzostek A."/>
            <person name="Dziadek J."/>
            <person name="Jagielski T."/>
        </authorList>
    </citation>
    <scope>NUCLEOTIDE SEQUENCE [LARGE SCALE GENOMIC DNA]</scope>
    <source>
        <strain evidence="1 4">12MK</strain>
    </source>
</reference>
<organism evidence="2 6">
    <name type="scientific">Mycobacterium persicum</name>
    <dbReference type="NCBI Taxonomy" id="1487726"/>
    <lineage>
        <taxon>Bacteria</taxon>
        <taxon>Bacillati</taxon>
        <taxon>Actinomycetota</taxon>
        <taxon>Actinomycetes</taxon>
        <taxon>Mycobacteriales</taxon>
        <taxon>Mycobacteriaceae</taxon>
        <taxon>Mycobacterium</taxon>
    </lineage>
</organism>
<dbReference type="Proteomes" id="UP000271464">
    <property type="component" value="Unassembled WGS sequence"/>
</dbReference>
<dbReference type="PROSITE" id="PS51257">
    <property type="entry name" value="PROKAR_LIPOPROTEIN"/>
    <property type="match status" value="1"/>
</dbReference>